<evidence type="ECO:0000256" key="1">
    <source>
        <dbReference type="ARBA" id="ARBA00022833"/>
    </source>
</evidence>
<reference evidence="2 3" key="1">
    <citation type="submission" date="2021-01" db="EMBL/GenBank/DDBJ databases">
        <title>Sequencing the genomes of 1000 actinobacteria strains.</title>
        <authorList>
            <person name="Klenk H.-P."/>
        </authorList>
    </citation>
    <scope>NUCLEOTIDE SEQUENCE [LARGE SCALE GENOMIC DNA]</scope>
    <source>
        <strain evidence="2 3">DSM 44581</strain>
    </source>
</reference>
<dbReference type="Proteomes" id="UP001195724">
    <property type="component" value="Unassembled WGS sequence"/>
</dbReference>
<sequence length="244" mass="27349">MEKRVFVLSAHLDDAVLSASNRLMQPGTTLVTVFSGMPPDDVALTYWDRLTRASSSRERQRERLAEDDEAHRVLGCDSLRLGEQEEQYRSGPLDGERLAARIGDVIGRAAEVWIPAAIGGHNDHRAARDAALAAVEAAPERPEVHLYADLPYALWYGWPSWVTGREPRAYLDVDAWLDGELSYRGLDPRRMTRQAVELSPRARALKEKAMSAYRSQLPALSLDGSNPERLRNVLSHEVAWLLEP</sequence>
<gene>
    <name evidence="2" type="ORF">JOE68_005305</name>
</gene>
<dbReference type="Gene3D" id="3.40.50.10320">
    <property type="entry name" value="LmbE-like"/>
    <property type="match status" value="1"/>
</dbReference>
<dbReference type="InterPro" id="IPR024078">
    <property type="entry name" value="LmbE-like_dom_sf"/>
</dbReference>
<comment type="caution">
    <text evidence="2">The sequence shown here is derived from an EMBL/GenBank/DDBJ whole genome shotgun (WGS) entry which is preliminary data.</text>
</comment>
<dbReference type="InterPro" id="IPR003737">
    <property type="entry name" value="GlcNAc_PI_deacetylase-related"/>
</dbReference>
<dbReference type="EMBL" id="JAFBCL010000001">
    <property type="protein sequence ID" value="MBM7814440.1"/>
    <property type="molecule type" value="Genomic_DNA"/>
</dbReference>
<keyword evidence="3" id="KW-1185">Reference proteome</keyword>
<evidence type="ECO:0000313" key="3">
    <source>
        <dbReference type="Proteomes" id="UP001195724"/>
    </source>
</evidence>
<dbReference type="SUPFAM" id="SSF102588">
    <property type="entry name" value="LmbE-like"/>
    <property type="match status" value="1"/>
</dbReference>
<evidence type="ECO:0000313" key="2">
    <source>
        <dbReference type="EMBL" id="MBM7814440.1"/>
    </source>
</evidence>
<name>A0ABS2SEU3_9PSEU</name>
<proteinExistence type="predicted"/>
<dbReference type="Pfam" id="PF02585">
    <property type="entry name" value="PIG-L"/>
    <property type="match status" value="1"/>
</dbReference>
<protein>
    <submittedName>
        <fullName evidence="2">LmbE family N-acetylglucosaminyl deacetylase</fullName>
    </submittedName>
</protein>
<accession>A0ABS2SEU3</accession>
<dbReference type="RefSeq" id="WP_204844995.1">
    <property type="nucleotide sequence ID" value="NZ_JAFBCL010000001.1"/>
</dbReference>
<organism evidence="2 3">
    <name type="scientific">Saccharothrix algeriensis</name>
    <dbReference type="NCBI Taxonomy" id="173560"/>
    <lineage>
        <taxon>Bacteria</taxon>
        <taxon>Bacillati</taxon>
        <taxon>Actinomycetota</taxon>
        <taxon>Actinomycetes</taxon>
        <taxon>Pseudonocardiales</taxon>
        <taxon>Pseudonocardiaceae</taxon>
        <taxon>Saccharothrix</taxon>
    </lineage>
</organism>
<keyword evidence="1" id="KW-0862">Zinc</keyword>